<dbReference type="GO" id="GO:0003729">
    <property type="term" value="F:mRNA binding"/>
    <property type="evidence" value="ECO:0007669"/>
    <property type="project" value="TreeGrafter"/>
</dbReference>
<evidence type="ECO:0000256" key="1">
    <source>
        <dbReference type="ARBA" id="ARBA00004496"/>
    </source>
</evidence>
<dbReference type="PANTHER" id="PTHR12515:SF5">
    <property type="entry name" value="PROTEIN SMAUG"/>
    <property type="match status" value="1"/>
</dbReference>
<reference evidence="6 7" key="1">
    <citation type="journal article" date="2015" name="Nat. Commun.">
        <title>Outbred genome sequencing and CRISPR/Cas9 gene editing in butterflies.</title>
        <authorList>
            <person name="Li X."/>
            <person name="Fan D."/>
            <person name="Zhang W."/>
            <person name="Liu G."/>
            <person name="Zhang L."/>
            <person name="Zhao L."/>
            <person name="Fang X."/>
            <person name="Chen L."/>
            <person name="Dong Y."/>
            <person name="Chen Y."/>
            <person name="Ding Y."/>
            <person name="Zhao R."/>
            <person name="Feng M."/>
            <person name="Zhu Y."/>
            <person name="Feng Y."/>
            <person name="Jiang X."/>
            <person name="Zhu D."/>
            <person name="Xiang H."/>
            <person name="Feng X."/>
            <person name="Li S."/>
            <person name="Wang J."/>
            <person name="Zhang G."/>
            <person name="Kronforst M.R."/>
            <person name="Wang W."/>
        </authorList>
    </citation>
    <scope>NUCLEOTIDE SEQUENCE [LARGE SCALE GENOMIC DNA]</scope>
    <source>
        <strain evidence="6">Ya'a_city_454_Px</strain>
        <tissue evidence="6">Whole body</tissue>
    </source>
</reference>
<sequence length="606" mass="66504">MNGTFSEQLGGVAGVFEQWGTCERTVVACALARRVPWPGLKLVQRAVEAALQQHVEDDRLERDANDETLLANLLAPRNDDDEDEGAERLRQLLSLLPLLRSDNERGKAVYVGAVPGLVQRCVDAPRPAPHPAPHAAPDLCRQLISYLLVHPALTQLEQRTLTQWLRYLENHISGNRNTESIWQQRIDPCLLPDTNIWGANNGFRRTIGKNVEFRGILDSAEQSYTDLLQESFSKNGRDVDISLDGEMANFEVAIGQPKSQRSNSLTPPSTNFMQMSSSAENLSDEPFVQKPRSFSLSSEHSLSQLRPIAGLFATTGSETRLDDLRCNNFSEHPGMSTVAAWLKSLRLHKYIWLFTNVTYDQMMAMDEKYLEKLGVTKGARHKILVSIKKLSERGAVLEAVRAELAAGAAGAVPRALDRLRALLLSPMPPDSDLPPAIVAALDLGNSLLLTPRVPLTIFIAQPDTLNLYYDELAASKSLSGCTGPALEPEPDHVDPMSLHCWLVEKFRSRHYDDGTVPPQALHPAPPPSHTPTPARRLLRPGRALSADDGAGHQLTATPHSASASASHSDSVLKDIEDYNLQELPCRGANECPTGACRDKTVPGGRS</sequence>
<dbReference type="SMART" id="SM00454">
    <property type="entry name" value="SAM"/>
    <property type="match status" value="1"/>
</dbReference>
<dbReference type="SUPFAM" id="SSF47769">
    <property type="entry name" value="SAM/Pointed domain"/>
    <property type="match status" value="1"/>
</dbReference>
<dbReference type="InterPro" id="IPR058599">
    <property type="entry name" value="PHAT_Smg/ZCCHC2-like"/>
</dbReference>
<feature type="compositionally biased region" description="Low complexity" evidence="4">
    <location>
        <begin position="531"/>
        <end position="546"/>
    </location>
</feature>
<dbReference type="EMBL" id="KQ459606">
    <property type="protein sequence ID" value="KPI91008.1"/>
    <property type="molecule type" value="Genomic_DNA"/>
</dbReference>
<comment type="subcellular location">
    <subcellularLocation>
        <location evidence="1">Cytoplasm</location>
    </subcellularLocation>
</comment>
<feature type="domain" description="SAM" evidence="5">
    <location>
        <begin position="330"/>
        <end position="393"/>
    </location>
</feature>
<accession>A0A194PDC2</accession>
<dbReference type="GO" id="GO:0000932">
    <property type="term" value="C:P-body"/>
    <property type="evidence" value="ECO:0007669"/>
    <property type="project" value="TreeGrafter"/>
</dbReference>
<dbReference type="STRING" id="66420.A0A194PDC2"/>
<dbReference type="InterPro" id="IPR037634">
    <property type="entry name" value="Smaug_SAM"/>
</dbReference>
<evidence type="ECO:0000313" key="7">
    <source>
        <dbReference type="Proteomes" id="UP000053268"/>
    </source>
</evidence>
<evidence type="ECO:0000313" key="6">
    <source>
        <dbReference type="EMBL" id="KPI91008.1"/>
    </source>
</evidence>
<evidence type="ECO:0000256" key="2">
    <source>
        <dbReference type="ARBA" id="ARBA00022490"/>
    </source>
</evidence>
<evidence type="ECO:0000259" key="5">
    <source>
        <dbReference type="SMART" id="SM00454"/>
    </source>
</evidence>
<dbReference type="Pfam" id="PF26034">
    <property type="entry name" value="PHAT_SMAUG"/>
    <property type="match status" value="1"/>
</dbReference>
<dbReference type="AlphaFoldDB" id="A0A194PDC2"/>
<dbReference type="CDD" id="cd09557">
    <property type="entry name" value="SAM_Smaug"/>
    <property type="match status" value="1"/>
</dbReference>
<dbReference type="PANTHER" id="PTHR12515">
    <property type="entry name" value="STERILE ALPHA MOTIF DOMAIN CONTAINING PROTEIN 4-RELATED"/>
    <property type="match status" value="1"/>
</dbReference>
<feature type="compositionally biased region" description="Low complexity" evidence="4">
    <location>
        <begin position="559"/>
        <end position="568"/>
    </location>
</feature>
<evidence type="ECO:0000256" key="4">
    <source>
        <dbReference type="SAM" id="MobiDB-lite"/>
    </source>
</evidence>
<feature type="region of interest" description="Disordered" evidence="4">
    <location>
        <begin position="512"/>
        <end position="568"/>
    </location>
</feature>
<evidence type="ECO:0000256" key="3">
    <source>
        <dbReference type="ARBA" id="ARBA00022884"/>
    </source>
</evidence>
<dbReference type="InterPro" id="IPR013761">
    <property type="entry name" value="SAM/pointed_sf"/>
</dbReference>
<dbReference type="Proteomes" id="UP000053268">
    <property type="component" value="Unassembled WGS sequence"/>
</dbReference>
<protein>
    <submittedName>
        <fullName evidence="6">Protein Smaug</fullName>
    </submittedName>
</protein>
<gene>
    <name evidence="6" type="ORF">RR46_14512</name>
</gene>
<dbReference type="GO" id="GO:0000289">
    <property type="term" value="P:nuclear-transcribed mRNA poly(A) tail shortening"/>
    <property type="evidence" value="ECO:0007669"/>
    <property type="project" value="TreeGrafter"/>
</dbReference>
<dbReference type="GO" id="GO:0030371">
    <property type="term" value="F:translation repressor activity"/>
    <property type="evidence" value="ECO:0007669"/>
    <property type="project" value="InterPro"/>
</dbReference>
<keyword evidence="7" id="KW-1185">Reference proteome</keyword>
<name>A0A194PDC2_PAPXU</name>
<organism evidence="6 7">
    <name type="scientific">Papilio xuthus</name>
    <name type="common">Asian swallowtail butterfly</name>
    <dbReference type="NCBI Taxonomy" id="66420"/>
    <lineage>
        <taxon>Eukaryota</taxon>
        <taxon>Metazoa</taxon>
        <taxon>Ecdysozoa</taxon>
        <taxon>Arthropoda</taxon>
        <taxon>Hexapoda</taxon>
        <taxon>Insecta</taxon>
        <taxon>Pterygota</taxon>
        <taxon>Neoptera</taxon>
        <taxon>Endopterygota</taxon>
        <taxon>Lepidoptera</taxon>
        <taxon>Glossata</taxon>
        <taxon>Ditrysia</taxon>
        <taxon>Papilionoidea</taxon>
        <taxon>Papilionidae</taxon>
        <taxon>Papilioninae</taxon>
        <taxon>Papilio</taxon>
    </lineage>
</organism>
<proteinExistence type="predicted"/>
<dbReference type="Pfam" id="PF00536">
    <property type="entry name" value="SAM_1"/>
    <property type="match status" value="1"/>
</dbReference>
<dbReference type="InterPro" id="IPR050897">
    <property type="entry name" value="SMAUG/VTS1_RNA-bind"/>
</dbReference>
<keyword evidence="3" id="KW-0694">RNA-binding</keyword>
<keyword evidence="2" id="KW-0963">Cytoplasm</keyword>
<dbReference type="InterPro" id="IPR001660">
    <property type="entry name" value="SAM"/>
</dbReference>
<dbReference type="Gene3D" id="1.10.150.50">
    <property type="entry name" value="Transcription Factor, Ets-1"/>
    <property type="match status" value="1"/>
</dbReference>